<keyword evidence="3" id="KW-1185">Reference proteome</keyword>
<sequence>MVGALVVMVVIAFLVSRSPAFINKLTSMPPVTWLIFSVLLLKVESFAPPRTDPTALITVSTALSPPVILSFFLFVAGFYAWFSARGAGRQPSRMLITLVAVLLLLWGILAALKSSLLAGGVLLIALCALRSSPYWWVVGAGVVGWSATWMVGVTMLSQSISGSMPFPPADYLSDSIFGQIDQIVASATLFGTGLTLPLSDSSGSFVLTHLLNQGGWLLAVVVMGLLMVFLITSLIVSLKATHPFASVMALLLWAYLVLMTLASVLGNFGWLAFSGSIPLLSLNIPHGVFAAMLAGLSWYSINRQATDSGAKNHL</sequence>
<feature type="transmembrane region" description="Helical" evidence="1">
    <location>
        <begin position="250"/>
        <end position="273"/>
    </location>
</feature>
<evidence type="ECO:0000313" key="3">
    <source>
        <dbReference type="Proteomes" id="UP000528322"/>
    </source>
</evidence>
<keyword evidence="2" id="KW-0132">Cell division</keyword>
<feature type="transmembrane region" description="Helical" evidence="1">
    <location>
        <begin position="279"/>
        <end position="301"/>
    </location>
</feature>
<feature type="transmembrane region" description="Helical" evidence="1">
    <location>
        <begin position="55"/>
        <end position="82"/>
    </location>
</feature>
<keyword evidence="1" id="KW-0472">Membrane</keyword>
<dbReference type="Proteomes" id="UP000528322">
    <property type="component" value="Unassembled WGS sequence"/>
</dbReference>
<dbReference type="AlphaFoldDB" id="A0A7W7Y485"/>
<reference evidence="2 3" key="1">
    <citation type="submission" date="2020-08" db="EMBL/GenBank/DDBJ databases">
        <title>Genomic Encyclopedia of Type Strains, Phase IV (KMG-IV): sequencing the most valuable type-strain genomes for metagenomic binning, comparative biology and taxonomic classification.</title>
        <authorList>
            <person name="Goeker M."/>
        </authorList>
    </citation>
    <scope>NUCLEOTIDE SEQUENCE [LARGE SCALE GENOMIC DNA]</scope>
    <source>
        <strain evidence="2 3">DSM 22071</strain>
    </source>
</reference>
<gene>
    <name evidence="2" type="ORF">HNR37_001098</name>
</gene>
<protein>
    <submittedName>
        <fullName evidence="2">Cell division protein FtsW (Lipid II flippase)</fullName>
    </submittedName>
</protein>
<organism evidence="2 3">
    <name type="scientific">Desulfurispira natronophila</name>
    <dbReference type="NCBI Taxonomy" id="682562"/>
    <lineage>
        <taxon>Bacteria</taxon>
        <taxon>Pseudomonadati</taxon>
        <taxon>Chrysiogenota</taxon>
        <taxon>Chrysiogenia</taxon>
        <taxon>Chrysiogenales</taxon>
        <taxon>Chrysiogenaceae</taxon>
        <taxon>Desulfurispira</taxon>
    </lineage>
</organism>
<evidence type="ECO:0000313" key="2">
    <source>
        <dbReference type="EMBL" id="MBB5021785.1"/>
    </source>
</evidence>
<evidence type="ECO:0000256" key="1">
    <source>
        <dbReference type="SAM" id="Phobius"/>
    </source>
</evidence>
<feature type="transmembrane region" description="Helical" evidence="1">
    <location>
        <begin position="94"/>
        <end position="114"/>
    </location>
</feature>
<name>A0A7W7Y485_9BACT</name>
<keyword evidence="1" id="KW-0812">Transmembrane</keyword>
<keyword evidence="1" id="KW-1133">Transmembrane helix</keyword>
<keyword evidence="2" id="KW-0131">Cell cycle</keyword>
<feature type="transmembrane region" description="Helical" evidence="1">
    <location>
        <begin position="134"/>
        <end position="156"/>
    </location>
</feature>
<proteinExistence type="predicted"/>
<comment type="caution">
    <text evidence="2">The sequence shown here is derived from an EMBL/GenBank/DDBJ whole genome shotgun (WGS) entry which is preliminary data.</text>
</comment>
<feature type="transmembrane region" description="Helical" evidence="1">
    <location>
        <begin position="216"/>
        <end position="238"/>
    </location>
</feature>
<dbReference type="GO" id="GO:0051301">
    <property type="term" value="P:cell division"/>
    <property type="evidence" value="ECO:0007669"/>
    <property type="project" value="UniProtKB-KW"/>
</dbReference>
<accession>A0A7W7Y485</accession>
<dbReference type="EMBL" id="JACHID010000005">
    <property type="protein sequence ID" value="MBB5021785.1"/>
    <property type="molecule type" value="Genomic_DNA"/>
</dbReference>